<evidence type="ECO:0000256" key="2">
    <source>
        <dbReference type="SAM" id="SignalP"/>
    </source>
</evidence>
<sequence length="535" mass="60365">MYLHDLFYFMILISQLNIVESNCSHLELCTCDINEVICDANYGNQTEHINFSLFTSLPSVDSYYFRNFNEIPAYAFQNLTFLSNHAITIHLINVKVIRSNALSTSMIIPDKSTISINIELSTNASSITLQSNAFNGIKINRLRFFNINNFNGRPIFDTNCFGENLQIGQLIFEQSGITGFSTAAQKSTTVKYLRIHACPAFTQLTSKSLPSFLSTTESLEISNTGLQLINAYTFQSESLVLKELIIRDNSNFQMFSSNIVDGVLKHLEKLDLSNNPIDALVENYDWSAYSYAKHLVLKQQQIDLFLKTKILNTLKHLRVIDFSEGFIQEDNKDFIQNYFPDMPHLLSLNVSNANFTENMIANLLGRLSNSINQTVTISLLGHTLHDRDFCLFYKIFQKTSNLLQLELDETHECNCIVDLFYNDKNESVAIDVTLKEPICLLNNTRARCDIPSQSIISKCPIDKPNPSGPGTNGNYGLAVALIGVGVTILMILIASGSVIAYRRRRGDRRSTVIDMEKPIENPLTVIMAQRSHVSH</sequence>
<keyword evidence="1" id="KW-1133">Transmembrane helix</keyword>
<accession>A0A815BNU9</accession>
<dbReference type="EMBL" id="CAJNRE010020228">
    <property type="protein sequence ID" value="CAF2224870.1"/>
    <property type="molecule type" value="Genomic_DNA"/>
</dbReference>
<evidence type="ECO:0000313" key="5">
    <source>
        <dbReference type="EMBL" id="CAF3956858.1"/>
    </source>
</evidence>
<name>A0A815BNU9_9BILA</name>
<feature type="chain" id="PRO_5036226960" evidence="2">
    <location>
        <begin position="22"/>
        <end position="535"/>
    </location>
</feature>
<keyword evidence="1" id="KW-0472">Membrane</keyword>
<feature type="signal peptide" evidence="2">
    <location>
        <begin position="1"/>
        <end position="21"/>
    </location>
</feature>
<comment type="caution">
    <text evidence="3">The sequence shown here is derived from an EMBL/GenBank/DDBJ whole genome shotgun (WGS) entry which is preliminary data.</text>
</comment>
<dbReference type="InterPro" id="IPR032675">
    <property type="entry name" value="LRR_dom_sf"/>
</dbReference>
<protein>
    <submittedName>
        <fullName evidence="3">Uncharacterized protein</fullName>
    </submittedName>
</protein>
<dbReference type="EMBL" id="CAJNOV010007207">
    <property type="protein sequence ID" value="CAF1273110.1"/>
    <property type="molecule type" value="Genomic_DNA"/>
</dbReference>
<gene>
    <name evidence="3" type="ORF">CJN711_LOCUS15579</name>
    <name evidence="4" type="ORF">MBJ925_LOCUS36574</name>
    <name evidence="5" type="ORF">SMN809_LOCUS9568</name>
</gene>
<feature type="transmembrane region" description="Helical" evidence="1">
    <location>
        <begin position="475"/>
        <end position="501"/>
    </location>
</feature>
<reference evidence="3" key="1">
    <citation type="submission" date="2021-02" db="EMBL/GenBank/DDBJ databases">
        <authorList>
            <person name="Nowell W R."/>
        </authorList>
    </citation>
    <scope>NUCLEOTIDE SEQUENCE</scope>
</reference>
<proteinExistence type="predicted"/>
<keyword evidence="1" id="KW-0812">Transmembrane</keyword>
<dbReference type="AlphaFoldDB" id="A0A815BNU9"/>
<evidence type="ECO:0000256" key="1">
    <source>
        <dbReference type="SAM" id="Phobius"/>
    </source>
</evidence>
<evidence type="ECO:0000313" key="3">
    <source>
        <dbReference type="EMBL" id="CAF1273110.1"/>
    </source>
</evidence>
<dbReference type="SUPFAM" id="SSF52047">
    <property type="entry name" value="RNI-like"/>
    <property type="match status" value="2"/>
</dbReference>
<dbReference type="Proteomes" id="UP000663824">
    <property type="component" value="Unassembled WGS sequence"/>
</dbReference>
<organism evidence="3 6">
    <name type="scientific">Rotaria magnacalcarata</name>
    <dbReference type="NCBI Taxonomy" id="392030"/>
    <lineage>
        <taxon>Eukaryota</taxon>
        <taxon>Metazoa</taxon>
        <taxon>Spiralia</taxon>
        <taxon>Gnathifera</taxon>
        <taxon>Rotifera</taxon>
        <taxon>Eurotatoria</taxon>
        <taxon>Bdelloidea</taxon>
        <taxon>Philodinida</taxon>
        <taxon>Philodinidae</taxon>
        <taxon>Rotaria</taxon>
    </lineage>
</organism>
<keyword evidence="2" id="KW-0732">Signal</keyword>
<evidence type="ECO:0000313" key="6">
    <source>
        <dbReference type="Proteomes" id="UP000663855"/>
    </source>
</evidence>
<evidence type="ECO:0000313" key="4">
    <source>
        <dbReference type="EMBL" id="CAF2224870.1"/>
    </source>
</evidence>
<dbReference type="EMBL" id="CAJOBI010003120">
    <property type="protein sequence ID" value="CAF3956858.1"/>
    <property type="molecule type" value="Genomic_DNA"/>
</dbReference>
<dbReference type="Proteomes" id="UP000663855">
    <property type="component" value="Unassembled WGS sequence"/>
</dbReference>
<dbReference type="Gene3D" id="3.80.10.10">
    <property type="entry name" value="Ribonuclease Inhibitor"/>
    <property type="match status" value="1"/>
</dbReference>
<dbReference type="Proteomes" id="UP000676336">
    <property type="component" value="Unassembled WGS sequence"/>
</dbReference>